<name>A0A0F9FDF9_9ZZZZ</name>
<dbReference type="AlphaFoldDB" id="A0A0F9FDF9"/>
<accession>A0A0F9FDF9</accession>
<organism evidence="1">
    <name type="scientific">marine sediment metagenome</name>
    <dbReference type="NCBI Taxonomy" id="412755"/>
    <lineage>
        <taxon>unclassified sequences</taxon>
        <taxon>metagenomes</taxon>
        <taxon>ecological metagenomes</taxon>
    </lineage>
</organism>
<proteinExistence type="predicted"/>
<sequence length="73" mass="8311">MDKATELLIKLMRTMRCKHLDMGGKHHFFHGMYVCDVCDEPDYTPGISAPVIKEVKAYLETVRSRSKGSHEGN</sequence>
<reference evidence="1" key="1">
    <citation type="journal article" date="2015" name="Nature">
        <title>Complex archaea that bridge the gap between prokaryotes and eukaryotes.</title>
        <authorList>
            <person name="Spang A."/>
            <person name="Saw J.H."/>
            <person name="Jorgensen S.L."/>
            <person name="Zaremba-Niedzwiedzka K."/>
            <person name="Martijn J."/>
            <person name="Lind A.E."/>
            <person name="van Eijk R."/>
            <person name="Schleper C."/>
            <person name="Guy L."/>
            <person name="Ettema T.J."/>
        </authorList>
    </citation>
    <scope>NUCLEOTIDE SEQUENCE</scope>
</reference>
<protein>
    <submittedName>
        <fullName evidence="1">Uncharacterized protein</fullName>
    </submittedName>
</protein>
<comment type="caution">
    <text evidence="1">The sequence shown here is derived from an EMBL/GenBank/DDBJ whole genome shotgun (WGS) entry which is preliminary data.</text>
</comment>
<dbReference type="EMBL" id="LAZR01021749">
    <property type="protein sequence ID" value="KKL84263.1"/>
    <property type="molecule type" value="Genomic_DNA"/>
</dbReference>
<gene>
    <name evidence="1" type="ORF">LCGC14_1966450</name>
</gene>
<evidence type="ECO:0000313" key="1">
    <source>
        <dbReference type="EMBL" id="KKL84263.1"/>
    </source>
</evidence>